<dbReference type="RefSeq" id="WP_092321168.1">
    <property type="nucleotide sequence ID" value="NZ_SOHP01000042.1"/>
</dbReference>
<keyword evidence="1" id="KW-0812">Transmembrane</keyword>
<reference evidence="3 4" key="1">
    <citation type="submission" date="2016-10" db="EMBL/GenBank/DDBJ databases">
        <authorList>
            <person name="de Groot N.N."/>
        </authorList>
    </citation>
    <scope>NUCLEOTIDE SEQUENCE [LARGE SCALE GENOMIC DNA]</scope>
    <source>
        <strain evidence="3 4">CGMCC 1.5382</strain>
    </source>
</reference>
<dbReference type="EMBL" id="FNFU01000001">
    <property type="protein sequence ID" value="SDJ87569.1"/>
    <property type="molecule type" value="Genomic_DNA"/>
</dbReference>
<dbReference type="STRING" id="386301.SAMN05216282_101147"/>
<dbReference type="Proteomes" id="UP000198701">
    <property type="component" value="Unassembled WGS sequence"/>
</dbReference>
<feature type="domain" description="DUF2231" evidence="2">
    <location>
        <begin position="10"/>
        <end position="160"/>
    </location>
</feature>
<evidence type="ECO:0000313" key="4">
    <source>
        <dbReference type="Proteomes" id="UP000198701"/>
    </source>
</evidence>
<dbReference type="InterPro" id="IPR019251">
    <property type="entry name" value="DUF2231_TM"/>
</dbReference>
<dbReference type="Pfam" id="PF09990">
    <property type="entry name" value="DUF2231"/>
    <property type="match status" value="1"/>
</dbReference>
<keyword evidence="1" id="KW-1133">Transmembrane helix</keyword>
<keyword evidence="1" id="KW-0472">Membrane</keyword>
<keyword evidence="4" id="KW-1185">Reference proteome</keyword>
<feature type="transmembrane region" description="Helical" evidence="1">
    <location>
        <begin position="90"/>
        <end position="108"/>
    </location>
</feature>
<gene>
    <name evidence="3" type="ORF">SAMN05216282_101147</name>
</gene>
<accession>A0A1G8XA62</accession>
<protein>
    <recommendedName>
        <fullName evidence="2">DUF2231 domain-containing protein</fullName>
    </recommendedName>
</protein>
<feature type="transmembrane region" description="Helical" evidence="1">
    <location>
        <begin position="129"/>
        <end position="147"/>
    </location>
</feature>
<evidence type="ECO:0000256" key="1">
    <source>
        <dbReference type="SAM" id="Phobius"/>
    </source>
</evidence>
<feature type="transmembrane region" description="Helical" evidence="1">
    <location>
        <begin position="45"/>
        <end position="64"/>
    </location>
</feature>
<sequence length="164" mass="17521">MEKALGEINGLPAHVLLIHFVVIVVPLAALCALLAVAWPAARRRLGIVTPLIALAALVSVPLTTEAGEWLEERVVETPLSEAHVEIGESLLPWVIALFLLTAAHWAWCRYVAVPDGRFSRLVPGRQSRRVITLVLAAGSVVTVVLIGESGVRAVWSGNVSSGEN</sequence>
<proteinExistence type="predicted"/>
<evidence type="ECO:0000259" key="2">
    <source>
        <dbReference type="Pfam" id="PF09990"/>
    </source>
</evidence>
<feature type="transmembrane region" description="Helical" evidence="1">
    <location>
        <begin position="16"/>
        <end position="38"/>
    </location>
</feature>
<dbReference type="OrthoDB" id="4864772at2"/>
<name>A0A1G8XA62_9MICO</name>
<dbReference type="AlphaFoldDB" id="A0A1G8XA62"/>
<organism evidence="3 4">
    <name type="scientific">Cryobacterium psychrotolerans</name>
    <dbReference type="NCBI Taxonomy" id="386301"/>
    <lineage>
        <taxon>Bacteria</taxon>
        <taxon>Bacillati</taxon>
        <taxon>Actinomycetota</taxon>
        <taxon>Actinomycetes</taxon>
        <taxon>Micrococcales</taxon>
        <taxon>Microbacteriaceae</taxon>
        <taxon>Cryobacterium</taxon>
    </lineage>
</organism>
<evidence type="ECO:0000313" key="3">
    <source>
        <dbReference type="EMBL" id="SDJ87569.1"/>
    </source>
</evidence>